<evidence type="ECO:0000259" key="2">
    <source>
        <dbReference type="Pfam" id="PF01464"/>
    </source>
</evidence>
<comment type="caution">
    <text evidence="3">The sequence shown here is derived from an EMBL/GenBank/DDBJ whole genome shotgun (WGS) entry which is preliminary data.</text>
</comment>
<name>A0ABT6DGX8_9BACT</name>
<dbReference type="PANTHER" id="PTHR37423">
    <property type="entry name" value="SOLUBLE LYTIC MUREIN TRANSGLYCOSYLASE-RELATED"/>
    <property type="match status" value="1"/>
</dbReference>
<dbReference type="CDD" id="cd16896">
    <property type="entry name" value="LT_Slt70-like"/>
    <property type="match status" value="1"/>
</dbReference>
<dbReference type="InterPro" id="IPR023346">
    <property type="entry name" value="Lysozyme-like_dom_sf"/>
</dbReference>
<evidence type="ECO:0000313" key="3">
    <source>
        <dbReference type="EMBL" id="MDG0816116.1"/>
    </source>
</evidence>
<dbReference type="InterPro" id="IPR008258">
    <property type="entry name" value="Transglycosylase_SLT_dom_1"/>
</dbReference>
<dbReference type="PANTHER" id="PTHR37423:SF2">
    <property type="entry name" value="MEMBRANE-BOUND LYTIC MUREIN TRANSGLYCOSYLASE C"/>
    <property type="match status" value="1"/>
</dbReference>
<evidence type="ECO:0000256" key="1">
    <source>
        <dbReference type="ARBA" id="ARBA00007734"/>
    </source>
</evidence>
<accession>A0ABT6DGX8</accession>
<proteinExistence type="inferred from homology"/>
<reference evidence="3" key="1">
    <citation type="submission" date="2022-08" db="EMBL/GenBank/DDBJ databases">
        <title>Novel Bdellovibrio Species Isolated from Svalbard: Designation Bdellovibrio svalbardensis.</title>
        <authorList>
            <person name="Mitchell R.J."/>
            <person name="Choi S.Y."/>
        </authorList>
    </citation>
    <scope>NUCLEOTIDE SEQUENCE</scope>
    <source>
        <strain evidence="3">PAP01</strain>
    </source>
</reference>
<gene>
    <name evidence="3" type="ORF">NWE73_07060</name>
</gene>
<comment type="similarity">
    <text evidence="1">Belongs to the transglycosylase Slt family.</text>
</comment>
<keyword evidence="4" id="KW-1185">Reference proteome</keyword>
<protein>
    <submittedName>
        <fullName evidence="3">Lytic transglycosylase domain-containing protein</fullName>
    </submittedName>
</protein>
<dbReference type="RefSeq" id="WP_277577594.1">
    <property type="nucleotide sequence ID" value="NZ_JANRMI010000002.1"/>
</dbReference>
<evidence type="ECO:0000313" key="4">
    <source>
        <dbReference type="Proteomes" id="UP001152321"/>
    </source>
</evidence>
<dbReference type="Gene3D" id="1.10.530.10">
    <property type="match status" value="1"/>
</dbReference>
<dbReference type="Proteomes" id="UP001152321">
    <property type="component" value="Unassembled WGS sequence"/>
</dbReference>
<organism evidence="3 4">
    <name type="scientific">Bdellovibrio svalbardensis</name>
    <dbReference type="NCBI Taxonomy" id="2972972"/>
    <lineage>
        <taxon>Bacteria</taxon>
        <taxon>Pseudomonadati</taxon>
        <taxon>Bdellovibrionota</taxon>
        <taxon>Bdellovibrionia</taxon>
        <taxon>Bdellovibrionales</taxon>
        <taxon>Pseudobdellovibrionaceae</taxon>
        <taxon>Bdellovibrio</taxon>
    </lineage>
</organism>
<sequence length="240" mass="26980">MKTKHLKSTLAVVTATLTLVLFNNFDFFSWHKPVSPSIEGVSEASRVSHAKELLGRGYFGSDAQKIEGRKSLNYMIYSKVQANLAPQWKGHARSITRTVIAESAKYHMDPVFVLAVIKTESKFNPLTVGRYGEIGLMQVKPDTAEWIAKKFKIGWNGKKTLQNPEANIKIGLAYMNYLRTKFNGKSVRYVSAYNMGPGNMFRLIAKNVKPVEYNSRVMKNYHAFYSNLAARSTVTTVAAN</sequence>
<dbReference type="EMBL" id="JANRMI010000002">
    <property type="protein sequence ID" value="MDG0816116.1"/>
    <property type="molecule type" value="Genomic_DNA"/>
</dbReference>
<dbReference type="SUPFAM" id="SSF53955">
    <property type="entry name" value="Lysozyme-like"/>
    <property type="match status" value="1"/>
</dbReference>
<dbReference type="Pfam" id="PF01464">
    <property type="entry name" value="SLT"/>
    <property type="match status" value="1"/>
</dbReference>
<feature type="domain" description="Transglycosylase SLT" evidence="2">
    <location>
        <begin position="99"/>
        <end position="207"/>
    </location>
</feature>